<keyword evidence="3" id="KW-1185">Reference proteome</keyword>
<keyword evidence="2" id="KW-0808">Transferase</keyword>
<dbReference type="InterPro" id="IPR016181">
    <property type="entry name" value="Acyl_CoA_acyltransferase"/>
</dbReference>
<protein>
    <submittedName>
        <fullName evidence="2">GNAT family N-acetyltransferase</fullName>
        <ecNumber evidence="2">2.3.1.-</ecNumber>
    </submittedName>
</protein>
<comment type="caution">
    <text evidence="2">The sequence shown here is derived from an EMBL/GenBank/DDBJ whole genome shotgun (WGS) entry which is preliminary data.</text>
</comment>
<dbReference type="EMBL" id="JBHMCF010000003">
    <property type="protein sequence ID" value="MFB9468941.1"/>
    <property type="molecule type" value="Genomic_DNA"/>
</dbReference>
<organism evidence="2 3">
    <name type="scientific">Nonomuraea salmonea</name>
    <dbReference type="NCBI Taxonomy" id="46181"/>
    <lineage>
        <taxon>Bacteria</taxon>
        <taxon>Bacillati</taxon>
        <taxon>Actinomycetota</taxon>
        <taxon>Actinomycetes</taxon>
        <taxon>Streptosporangiales</taxon>
        <taxon>Streptosporangiaceae</taxon>
        <taxon>Nonomuraea</taxon>
    </lineage>
</organism>
<dbReference type="PROSITE" id="PS51186">
    <property type="entry name" value="GNAT"/>
    <property type="match status" value="1"/>
</dbReference>
<dbReference type="InterPro" id="IPR000182">
    <property type="entry name" value="GNAT_dom"/>
</dbReference>
<evidence type="ECO:0000313" key="3">
    <source>
        <dbReference type="Proteomes" id="UP001589568"/>
    </source>
</evidence>
<dbReference type="SUPFAM" id="SSF55729">
    <property type="entry name" value="Acyl-CoA N-acyltransferases (Nat)"/>
    <property type="match status" value="1"/>
</dbReference>
<accession>A0ABV5NF79</accession>
<evidence type="ECO:0000259" key="1">
    <source>
        <dbReference type="PROSITE" id="PS51186"/>
    </source>
</evidence>
<dbReference type="GO" id="GO:0016746">
    <property type="term" value="F:acyltransferase activity"/>
    <property type="evidence" value="ECO:0007669"/>
    <property type="project" value="UniProtKB-KW"/>
</dbReference>
<feature type="domain" description="N-acetyltransferase" evidence="1">
    <location>
        <begin position="1"/>
        <end position="157"/>
    </location>
</feature>
<dbReference type="EC" id="2.3.1.-" evidence="2"/>
<dbReference type="Proteomes" id="UP001589568">
    <property type="component" value="Unassembled WGS sequence"/>
</dbReference>
<keyword evidence="2" id="KW-0012">Acyltransferase</keyword>
<sequence>MLRDAHEDDLPAMRHWRNHPRVRATSFTTHEITPDEHTRWWRATRVDGTRRVMVYQHAGAPAGVVTYTGIAGGAAYWGYYLDLDGLERHGELLPAWVGLERAAIEHAFGPLGLSLLRGEVLAGNEPVLRLHRRFGFAETGSYRRDVDGVLRDVVTIELRKDHT</sequence>
<name>A0ABV5NF79_9ACTN</name>
<dbReference type="Pfam" id="PF13302">
    <property type="entry name" value="Acetyltransf_3"/>
    <property type="match status" value="1"/>
</dbReference>
<proteinExistence type="predicted"/>
<gene>
    <name evidence="2" type="ORF">ACFFR3_05455</name>
</gene>
<dbReference type="RefSeq" id="WP_345395900.1">
    <property type="nucleotide sequence ID" value="NZ_BAAAXS010000001.1"/>
</dbReference>
<evidence type="ECO:0000313" key="2">
    <source>
        <dbReference type="EMBL" id="MFB9468941.1"/>
    </source>
</evidence>
<reference evidence="2 3" key="1">
    <citation type="submission" date="2024-09" db="EMBL/GenBank/DDBJ databases">
        <authorList>
            <person name="Sun Q."/>
            <person name="Mori K."/>
        </authorList>
    </citation>
    <scope>NUCLEOTIDE SEQUENCE [LARGE SCALE GENOMIC DNA]</scope>
    <source>
        <strain evidence="2 3">JCM 3324</strain>
    </source>
</reference>
<dbReference type="Gene3D" id="3.40.630.30">
    <property type="match status" value="1"/>
</dbReference>